<sequence>MTDATDGTVIDVTVARTLDQVVMAMTLRGVIYLGEQEAPYAEEYDGNDLVAASHLIAWKGREPVGVLRLRWFADFAKVERAAVLQQYRRDGVMRVLMQEALRYSARRGYRRVIGHAQLNRVKYWRTHGFRVRPDRPEFYFSDYAYVEIERELIPPANAITADTDPMVLIRPDGEWDRPGPFDLSLERLEAEKEQARKDKKKSKEEAA</sequence>
<keyword evidence="3" id="KW-1185">Reference proteome</keyword>
<dbReference type="Pfam" id="PF00583">
    <property type="entry name" value="Acetyltransf_1"/>
    <property type="match status" value="1"/>
</dbReference>
<comment type="caution">
    <text evidence="2">The sequence shown here is derived from an EMBL/GenBank/DDBJ whole genome shotgun (WGS) entry which is preliminary data.</text>
</comment>
<dbReference type="Proteomes" id="UP001143486">
    <property type="component" value="Unassembled WGS sequence"/>
</dbReference>
<dbReference type="InterPro" id="IPR016181">
    <property type="entry name" value="Acyl_CoA_acyltransferase"/>
</dbReference>
<dbReference type="RefSeq" id="WP_271187198.1">
    <property type="nucleotide sequence ID" value="NZ_BSFE01000006.1"/>
</dbReference>
<evidence type="ECO:0000259" key="1">
    <source>
        <dbReference type="PROSITE" id="PS51186"/>
    </source>
</evidence>
<dbReference type="EMBL" id="BSFE01000006">
    <property type="protein sequence ID" value="GLK52839.1"/>
    <property type="molecule type" value="Genomic_DNA"/>
</dbReference>
<dbReference type="SUPFAM" id="SSF55729">
    <property type="entry name" value="Acyl-CoA N-acyltransferases (Nat)"/>
    <property type="match status" value="1"/>
</dbReference>
<dbReference type="PROSITE" id="PS51186">
    <property type="entry name" value="GNAT"/>
    <property type="match status" value="1"/>
</dbReference>
<keyword evidence="2" id="KW-0012">Acyltransferase</keyword>
<proteinExistence type="predicted"/>
<name>A0A9W6IPA1_9PROT</name>
<evidence type="ECO:0000313" key="2">
    <source>
        <dbReference type="EMBL" id="GLK52839.1"/>
    </source>
</evidence>
<evidence type="ECO:0000313" key="3">
    <source>
        <dbReference type="Proteomes" id="UP001143486"/>
    </source>
</evidence>
<dbReference type="InterPro" id="IPR000182">
    <property type="entry name" value="GNAT_dom"/>
</dbReference>
<dbReference type="CDD" id="cd04301">
    <property type="entry name" value="NAT_SF"/>
    <property type="match status" value="1"/>
</dbReference>
<reference evidence="2" key="1">
    <citation type="journal article" date="2014" name="Int. J. Syst. Evol. Microbiol.">
        <title>Complete genome sequence of Corynebacterium casei LMG S-19264T (=DSM 44701T), isolated from a smear-ripened cheese.</title>
        <authorList>
            <consortium name="US DOE Joint Genome Institute (JGI-PGF)"/>
            <person name="Walter F."/>
            <person name="Albersmeier A."/>
            <person name="Kalinowski J."/>
            <person name="Ruckert C."/>
        </authorList>
    </citation>
    <scope>NUCLEOTIDE SEQUENCE</scope>
    <source>
        <strain evidence="2">VKM B-1513</strain>
    </source>
</reference>
<gene>
    <name evidence="2" type="ORF">GCM10017621_23470</name>
</gene>
<keyword evidence="2" id="KW-0808">Transferase</keyword>
<protein>
    <submittedName>
        <fullName evidence="2">Acyltransferase</fullName>
    </submittedName>
</protein>
<reference evidence="2" key="2">
    <citation type="submission" date="2023-01" db="EMBL/GenBank/DDBJ databases">
        <authorList>
            <person name="Sun Q."/>
            <person name="Evtushenko L."/>
        </authorList>
    </citation>
    <scope>NUCLEOTIDE SEQUENCE</scope>
    <source>
        <strain evidence="2">VKM B-1513</strain>
    </source>
</reference>
<dbReference type="Gene3D" id="3.40.630.30">
    <property type="match status" value="1"/>
</dbReference>
<dbReference type="AlphaFoldDB" id="A0A9W6IPA1"/>
<organism evidence="2 3">
    <name type="scientific">Maricaulis virginensis</name>
    <dbReference type="NCBI Taxonomy" id="144022"/>
    <lineage>
        <taxon>Bacteria</taxon>
        <taxon>Pseudomonadati</taxon>
        <taxon>Pseudomonadota</taxon>
        <taxon>Alphaproteobacteria</taxon>
        <taxon>Maricaulales</taxon>
        <taxon>Maricaulaceae</taxon>
        <taxon>Maricaulis</taxon>
    </lineage>
</organism>
<dbReference type="GO" id="GO:0016747">
    <property type="term" value="F:acyltransferase activity, transferring groups other than amino-acyl groups"/>
    <property type="evidence" value="ECO:0007669"/>
    <property type="project" value="InterPro"/>
</dbReference>
<accession>A0A9W6IPA1</accession>
<feature type="domain" description="N-acetyltransferase" evidence="1">
    <location>
        <begin position="13"/>
        <end position="153"/>
    </location>
</feature>